<evidence type="ECO:0000256" key="3">
    <source>
        <dbReference type="ARBA" id="ARBA00007054"/>
    </source>
</evidence>
<name>L5KAX3_PTEAL</name>
<evidence type="ECO:0000313" key="11">
    <source>
        <dbReference type="EMBL" id="ELK07663.1"/>
    </source>
</evidence>
<dbReference type="GO" id="GO:0045292">
    <property type="term" value="P:mRNA cis splicing, via spliceosome"/>
    <property type="evidence" value="ECO:0007669"/>
    <property type="project" value="TreeGrafter"/>
</dbReference>
<dbReference type="InParanoid" id="L5KAX3"/>
<dbReference type="InterPro" id="IPR011993">
    <property type="entry name" value="PH-like_dom_sf"/>
</dbReference>
<evidence type="ECO:0000256" key="9">
    <source>
        <dbReference type="ARBA" id="ARBA00045890"/>
    </source>
</evidence>
<comment type="subunit">
    <text evidence="10">Component of the methylosome, a 20S complex containing at least PRMT5/SKB1, WDR77/MEP50 and CLNS1A/pICln. May mediate SNRPD1 and SNRPD3 methylation. Forms a 6S pICln-Sm complex composed of CLNS1A/pICln, SNRPD1, SNRPD2, SNRPE, SNRPF and SNRPG; ring-like structure where CLNS1A/pICln mimics additional Sm proteins and which is unable to assemble into the core snRNP. Interacts with LSM10 and LSM11.</text>
</comment>
<dbReference type="Proteomes" id="UP000010552">
    <property type="component" value="Unassembled WGS sequence"/>
</dbReference>
<evidence type="ECO:0000256" key="7">
    <source>
        <dbReference type="ARBA" id="ARBA00031931"/>
    </source>
</evidence>
<dbReference type="InterPro" id="IPR003521">
    <property type="entry name" value="ICln"/>
</dbReference>
<proteinExistence type="inferred from homology"/>
<dbReference type="AlphaFoldDB" id="L5KAX3"/>
<dbReference type="GO" id="GO:0005886">
    <property type="term" value="C:plasma membrane"/>
    <property type="evidence" value="ECO:0007669"/>
    <property type="project" value="InterPro"/>
</dbReference>
<evidence type="ECO:0000256" key="2">
    <source>
        <dbReference type="ARBA" id="ARBA00004496"/>
    </source>
</evidence>
<gene>
    <name evidence="11" type="ORF">PAL_GLEAN10001121</name>
</gene>
<evidence type="ECO:0000256" key="10">
    <source>
        <dbReference type="ARBA" id="ARBA00046355"/>
    </source>
</evidence>
<dbReference type="PANTHER" id="PTHR21399:SF0">
    <property type="entry name" value="METHYLOSOME SUBUNIT PICLN"/>
    <property type="match status" value="1"/>
</dbReference>
<comment type="similarity">
    <text evidence="3">Belongs to the pICln (TC 1.A.47) family.</text>
</comment>
<sequence>MLQFPPGPARVSAHCCNSFLRSFPLPGLAERLSRQQPDSAAVLNCKGLGTSTTILYITENRLSRLDGPGLGFSLEYPTVSLHAALHPHPEDEDSDDYDGEEYNVMEVDAAPTGAGQFEDADVDHWK</sequence>
<dbReference type="PRINTS" id="PR01348">
    <property type="entry name" value="ICLNCHANNEL"/>
</dbReference>
<dbReference type="GO" id="GO:0034715">
    <property type="term" value="C:pICln-Sm protein complex"/>
    <property type="evidence" value="ECO:0007669"/>
    <property type="project" value="InterPro"/>
</dbReference>
<keyword evidence="5" id="KW-0963">Cytoplasm</keyword>
<comment type="subcellular location">
    <subcellularLocation>
        <location evidence="2">Cytoplasm</location>
    </subcellularLocation>
    <subcellularLocation>
        <location evidence="1">Nucleus</location>
    </subcellularLocation>
</comment>
<dbReference type="STRING" id="9402.L5KAX3"/>
<dbReference type="PANTHER" id="PTHR21399">
    <property type="entry name" value="CHLORIDE CONDUCTANCE REGULATORY PROTEIN ICLN"/>
    <property type="match status" value="1"/>
</dbReference>
<comment type="function">
    <text evidence="9">Involved in both the assembly of spliceosomal snRNPs and the methylation of Sm proteins. Chaperone that regulates the assembly of spliceosomal U1, U2, U4 and U5 small nuclear ribonucleoproteins (snRNPs), the building blocks of the spliceosome, and thereby plays an important role in the splicing of cellular pre-mRNAs. Most spliceosomal snRNPs contain a common set of Sm proteins SNRPB, SNRPD1, SNRPD2, SNRPD3, SNRPE, SNRPF and SNRPG that assemble in a heptameric protein ring on the Sm site of the small nuclear RNA to form the core snRNP (Sm core). In the cytosol, the Sm proteins SNRPD1, SNRPD2, SNRPE, SNRPF and SNRPG are trapped in an inactive 6S pICln-Sm complex by the chaperone CLNS1A that controls the assembly of the core snRNP. Dissociation by the SMN complex of CLNS1A from the trapped Sm proteins and their transfer to an SMN-Sm complex triggers the assembly of core snRNPs and their transport to the nucleus.</text>
</comment>
<evidence type="ECO:0000256" key="4">
    <source>
        <dbReference type="ARBA" id="ARBA00015653"/>
    </source>
</evidence>
<dbReference type="InterPro" id="IPR039924">
    <property type="entry name" value="ICln/Lot5/Saf5"/>
</dbReference>
<accession>L5KAX3</accession>
<dbReference type="EMBL" id="KB030949">
    <property type="protein sequence ID" value="ELK07663.1"/>
    <property type="molecule type" value="Genomic_DNA"/>
</dbReference>
<protein>
    <recommendedName>
        <fullName evidence="4">Methylosome subunit pICln</fullName>
    </recommendedName>
    <alternativeName>
        <fullName evidence="7">Chloride channel, nucleotide sensitive 1A</fullName>
    </alternativeName>
    <alternativeName>
        <fullName evidence="8">Chloride conductance regulatory protein ICln</fullName>
    </alternativeName>
</protein>
<evidence type="ECO:0000313" key="12">
    <source>
        <dbReference type="Proteomes" id="UP000010552"/>
    </source>
</evidence>
<dbReference type="GO" id="GO:0006884">
    <property type="term" value="P:cell volume homeostasis"/>
    <property type="evidence" value="ECO:0007669"/>
    <property type="project" value="InterPro"/>
</dbReference>
<dbReference type="GO" id="GO:0005681">
    <property type="term" value="C:spliceosomal complex"/>
    <property type="evidence" value="ECO:0007669"/>
    <property type="project" value="TreeGrafter"/>
</dbReference>
<evidence type="ECO:0000256" key="8">
    <source>
        <dbReference type="ARBA" id="ARBA00033090"/>
    </source>
</evidence>
<evidence type="ECO:0000256" key="1">
    <source>
        <dbReference type="ARBA" id="ARBA00004123"/>
    </source>
</evidence>
<dbReference type="GO" id="GO:0034709">
    <property type="term" value="C:methylosome"/>
    <property type="evidence" value="ECO:0007669"/>
    <property type="project" value="InterPro"/>
</dbReference>
<evidence type="ECO:0000256" key="5">
    <source>
        <dbReference type="ARBA" id="ARBA00022490"/>
    </source>
</evidence>
<dbReference type="GO" id="GO:0000387">
    <property type="term" value="P:spliceosomal snRNP assembly"/>
    <property type="evidence" value="ECO:0007669"/>
    <property type="project" value="InterPro"/>
</dbReference>
<organism evidence="11 12">
    <name type="scientific">Pteropus alecto</name>
    <name type="common">Black flying fox</name>
    <dbReference type="NCBI Taxonomy" id="9402"/>
    <lineage>
        <taxon>Eukaryota</taxon>
        <taxon>Metazoa</taxon>
        <taxon>Chordata</taxon>
        <taxon>Craniata</taxon>
        <taxon>Vertebrata</taxon>
        <taxon>Euteleostomi</taxon>
        <taxon>Mammalia</taxon>
        <taxon>Eutheria</taxon>
        <taxon>Laurasiatheria</taxon>
        <taxon>Chiroptera</taxon>
        <taxon>Yinpterochiroptera</taxon>
        <taxon>Pteropodoidea</taxon>
        <taxon>Pteropodidae</taxon>
        <taxon>Pteropodinae</taxon>
        <taxon>Pteropus</taxon>
    </lineage>
</organism>
<reference evidence="12" key="1">
    <citation type="journal article" date="2013" name="Science">
        <title>Comparative analysis of bat genomes provides insight into the evolution of flight and immunity.</title>
        <authorList>
            <person name="Zhang G."/>
            <person name="Cowled C."/>
            <person name="Shi Z."/>
            <person name="Huang Z."/>
            <person name="Bishop-Lilly K.A."/>
            <person name="Fang X."/>
            <person name="Wynne J.W."/>
            <person name="Xiong Z."/>
            <person name="Baker M.L."/>
            <person name="Zhao W."/>
            <person name="Tachedjian M."/>
            <person name="Zhu Y."/>
            <person name="Zhou P."/>
            <person name="Jiang X."/>
            <person name="Ng J."/>
            <person name="Yang L."/>
            <person name="Wu L."/>
            <person name="Xiao J."/>
            <person name="Feng Y."/>
            <person name="Chen Y."/>
            <person name="Sun X."/>
            <person name="Zhang Y."/>
            <person name="Marsh G.A."/>
            <person name="Crameri G."/>
            <person name="Broder C.C."/>
            <person name="Frey K.G."/>
            <person name="Wang L.F."/>
            <person name="Wang J."/>
        </authorList>
    </citation>
    <scope>NUCLEOTIDE SEQUENCE [LARGE SCALE GENOMIC DNA]</scope>
</reference>
<dbReference type="GO" id="GO:0006821">
    <property type="term" value="P:chloride transport"/>
    <property type="evidence" value="ECO:0007669"/>
    <property type="project" value="InterPro"/>
</dbReference>
<dbReference type="Gene3D" id="2.30.29.30">
    <property type="entry name" value="Pleckstrin-homology domain (PH domain)/Phosphotyrosine-binding domain (PTB)"/>
    <property type="match status" value="1"/>
</dbReference>
<keyword evidence="12" id="KW-1185">Reference proteome</keyword>
<keyword evidence="6" id="KW-0539">Nucleus</keyword>
<dbReference type="GO" id="GO:0005829">
    <property type="term" value="C:cytosol"/>
    <property type="evidence" value="ECO:0007669"/>
    <property type="project" value="InterPro"/>
</dbReference>
<evidence type="ECO:0000256" key="6">
    <source>
        <dbReference type="ARBA" id="ARBA00023242"/>
    </source>
</evidence>